<dbReference type="InterPro" id="IPR021145">
    <property type="entry name" value="Portal_protein_SPP1_Gp6-like"/>
</dbReference>
<proteinExistence type="predicted"/>
<dbReference type="Pfam" id="PF05133">
    <property type="entry name" value="SPP1_portal"/>
    <property type="match status" value="1"/>
</dbReference>
<keyword evidence="2" id="KW-1185">Reference proteome</keyword>
<accession>A0A8A7K5V6</accession>
<reference evidence="1" key="1">
    <citation type="submission" date="2019-12" db="EMBL/GenBank/DDBJ databases">
        <authorList>
            <person name="zhang j."/>
            <person name="sun C.M."/>
        </authorList>
    </citation>
    <scope>NUCLEOTIDE SEQUENCE</scope>
    <source>
        <strain evidence="1">NS-1</strain>
    </source>
</reference>
<sequence>MLYELIDDLLKMKLTQNDITNMLIENNGTPTMAEVIEDLIESHDTSHMQTGVDYYHNRNDIRDRLIKYWKDGEEKTDETAANNRLPHNWQKLLVDQKANYLVGKPITFNASENSTEDEDPTYDEQFVEKVNGLLAEQFDDDIWELTKNASNKGVEWLHPYIRTEGDFDYVVIDAMEFIPIWETSKQKELSAGLRYYILNVNGEDRIKVEYWTRDTVTYYLESENGVLEQDGEEEPHFKYNGEPQSWGKVPFIPFKNNEEMIGDLWQYKELVDSYDRNMSDLDNNLEDIQDAVWVLKNYAGQSLQEFNDNLRYFKALKVDGEGDAKTITVDIPVEAKKEFLNRTEENIYTFGQGVNTKTDKFGNNPTGVALKFMYALLDLKADKTERKFKRAIRKFLWFIAEYLRYAEKKEFDYKAVQITFNKSMLINESEKIDSVQKSKGIISDETAVSNHPWVDDPAEELNRLKTQREDYVDLDSANNEPDEE</sequence>
<evidence type="ECO:0000313" key="2">
    <source>
        <dbReference type="Proteomes" id="UP000665020"/>
    </source>
</evidence>
<organism evidence="1 2">
    <name type="scientific">Iocasia fonsfrigidae</name>
    <dbReference type="NCBI Taxonomy" id="2682810"/>
    <lineage>
        <taxon>Bacteria</taxon>
        <taxon>Bacillati</taxon>
        <taxon>Bacillota</taxon>
        <taxon>Clostridia</taxon>
        <taxon>Halanaerobiales</taxon>
        <taxon>Halanaerobiaceae</taxon>
        <taxon>Iocasia</taxon>
    </lineage>
</organism>
<name>A0A8A7K5V6_9FIRM</name>
<protein>
    <submittedName>
        <fullName evidence="1">Phage portal protein</fullName>
    </submittedName>
</protein>
<dbReference type="Proteomes" id="UP000665020">
    <property type="component" value="Chromosome"/>
</dbReference>
<dbReference type="RefSeq" id="WP_230868268.1">
    <property type="nucleotide sequence ID" value="NZ_CP046640.1"/>
</dbReference>
<dbReference type="NCBIfam" id="TIGR01538">
    <property type="entry name" value="portal_SPP1"/>
    <property type="match status" value="1"/>
</dbReference>
<dbReference type="AlphaFoldDB" id="A0A8A7K5V6"/>
<dbReference type="EMBL" id="CP046640">
    <property type="protein sequence ID" value="QTL96550.1"/>
    <property type="molecule type" value="Genomic_DNA"/>
</dbReference>
<evidence type="ECO:0000313" key="1">
    <source>
        <dbReference type="EMBL" id="QTL96550.1"/>
    </source>
</evidence>
<dbReference type="InterPro" id="IPR006428">
    <property type="entry name" value="Portal_SPP1-type"/>
</dbReference>
<gene>
    <name evidence="1" type="ORF">GM661_00485</name>
</gene>
<dbReference type="KEGG" id="ifn:GM661_00485"/>